<dbReference type="PROSITE" id="PS50011">
    <property type="entry name" value="PROTEIN_KINASE_DOM"/>
    <property type="match status" value="1"/>
</dbReference>
<feature type="compositionally biased region" description="Low complexity" evidence="1">
    <location>
        <begin position="463"/>
        <end position="478"/>
    </location>
</feature>
<feature type="domain" description="Protein kinase" evidence="2">
    <location>
        <begin position="33"/>
        <end position="345"/>
    </location>
</feature>
<sequence length="531" mass="60015">MEPKPDDGPQPVGPTARPAQWALMALNPSGERQVMVEGLGSGYQCTVLLCRELGGDKLSVLKWSRNPLSKADMARPDREVRVARLLASSSGRADRFARLLSSQDMAGGYRTSWWDFCNISRMDNLTEYMLPGMRPPLSLVCRIVAQGLEAIQHLNELDMRHMDLHAGNVFLHLPEGAPCPDAVIGDFGYSRLPGEGPPEYTAWSWSMMSSAEQAGHSPPPWAYGPEDTIELGSWRPRWDVDKFLYNVKRELLDGFYEEDEVTHLYFLFKRMSDMNEQDDKDRKLPEAERPPVQDLTQIIQEAKTLERLYADMDSDKQALDKLRERLQQVERWRYLNPRVFDSEWLARDKFRHLDVGLVRIVNLADEESIEVATAELASLGVEGTAYVTDYSDRNGPSPDHGTSSLSSEMRESTLAVHSEQQLSEKEIAEQQVSETDSAEQSMSSRDITEQRVSENDSAEQQNSATSSRPSTRWSPPTRGLASATAFAGGDASAVGGLLGARDLAEREQALVRDEHARRRRWQWLRDLFLRW</sequence>
<proteinExistence type="predicted"/>
<reference evidence="3 4" key="1">
    <citation type="submission" date="2024-03" db="EMBL/GenBank/DDBJ databases">
        <title>A high-quality draft genome sequence of Diaporthe vaccinii, a causative agent of upright dieback and viscid rot disease in cranberry plants.</title>
        <authorList>
            <person name="Sarrasin M."/>
            <person name="Lang B.F."/>
            <person name="Burger G."/>
        </authorList>
    </citation>
    <scope>NUCLEOTIDE SEQUENCE [LARGE SCALE GENOMIC DNA]</scope>
    <source>
        <strain evidence="3 4">IS7</strain>
    </source>
</reference>
<comment type="caution">
    <text evidence="3">The sequence shown here is derived from an EMBL/GenBank/DDBJ whole genome shotgun (WGS) entry which is preliminary data.</text>
</comment>
<dbReference type="EMBL" id="JBAWTH010000025">
    <property type="protein sequence ID" value="KAL2286157.1"/>
    <property type="molecule type" value="Genomic_DNA"/>
</dbReference>
<accession>A0ABR4EUN4</accession>
<evidence type="ECO:0000256" key="1">
    <source>
        <dbReference type="SAM" id="MobiDB-lite"/>
    </source>
</evidence>
<dbReference type="Proteomes" id="UP001600888">
    <property type="component" value="Unassembled WGS sequence"/>
</dbReference>
<protein>
    <recommendedName>
        <fullName evidence="2">Protein kinase domain-containing protein</fullName>
    </recommendedName>
</protein>
<dbReference type="SMART" id="SM00220">
    <property type="entry name" value="S_TKc"/>
    <property type="match status" value="1"/>
</dbReference>
<dbReference type="InterPro" id="IPR000719">
    <property type="entry name" value="Prot_kinase_dom"/>
</dbReference>
<evidence type="ECO:0000313" key="4">
    <source>
        <dbReference type="Proteomes" id="UP001600888"/>
    </source>
</evidence>
<feature type="region of interest" description="Disordered" evidence="1">
    <location>
        <begin position="388"/>
        <end position="481"/>
    </location>
</feature>
<evidence type="ECO:0000313" key="3">
    <source>
        <dbReference type="EMBL" id="KAL2286157.1"/>
    </source>
</evidence>
<gene>
    <name evidence="3" type="ORF">FJTKL_06995</name>
</gene>
<dbReference type="Gene3D" id="1.10.510.10">
    <property type="entry name" value="Transferase(Phosphotransferase) domain 1"/>
    <property type="match status" value="1"/>
</dbReference>
<evidence type="ECO:0000259" key="2">
    <source>
        <dbReference type="PROSITE" id="PS50011"/>
    </source>
</evidence>
<name>A0ABR4EUN4_9PEZI</name>
<dbReference type="SUPFAM" id="SSF56112">
    <property type="entry name" value="Protein kinase-like (PK-like)"/>
    <property type="match status" value="1"/>
</dbReference>
<dbReference type="InterPro" id="IPR011009">
    <property type="entry name" value="Kinase-like_dom_sf"/>
</dbReference>
<keyword evidence="4" id="KW-1185">Reference proteome</keyword>
<organism evidence="3 4">
    <name type="scientific">Diaporthe vaccinii</name>
    <dbReference type="NCBI Taxonomy" id="105482"/>
    <lineage>
        <taxon>Eukaryota</taxon>
        <taxon>Fungi</taxon>
        <taxon>Dikarya</taxon>
        <taxon>Ascomycota</taxon>
        <taxon>Pezizomycotina</taxon>
        <taxon>Sordariomycetes</taxon>
        <taxon>Sordariomycetidae</taxon>
        <taxon>Diaporthales</taxon>
        <taxon>Diaporthaceae</taxon>
        <taxon>Diaporthe</taxon>
        <taxon>Diaporthe eres species complex</taxon>
    </lineage>
</organism>
<feature type="compositionally biased region" description="Polar residues" evidence="1">
    <location>
        <begin position="430"/>
        <end position="445"/>
    </location>
</feature>